<dbReference type="Pfam" id="PF05343">
    <property type="entry name" value="Peptidase_M42"/>
    <property type="match status" value="1"/>
</dbReference>
<evidence type="ECO:0000256" key="3">
    <source>
        <dbReference type="ARBA" id="ARBA00022670"/>
    </source>
</evidence>
<protein>
    <submittedName>
        <fullName evidence="9">Aminopeptidase YsdC</fullName>
        <ecNumber evidence="9">3.4.11.-</ecNumber>
    </submittedName>
</protein>
<keyword evidence="2 9" id="KW-0031">Aminopeptidase</keyword>
<evidence type="ECO:0000256" key="2">
    <source>
        <dbReference type="ARBA" id="ARBA00022438"/>
    </source>
</evidence>
<keyword evidence="4 8" id="KW-0479">Metal-binding</keyword>
<keyword evidence="5 9" id="KW-0378">Hydrolase</keyword>
<evidence type="ECO:0000256" key="5">
    <source>
        <dbReference type="ARBA" id="ARBA00022801"/>
    </source>
</evidence>
<organism evidence="9 10">
    <name type="scientific">Poriferisphaera corsica</name>
    <dbReference type="NCBI Taxonomy" id="2528020"/>
    <lineage>
        <taxon>Bacteria</taxon>
        <taxon>Pseudomonadati</taxon>
        <taxon>Planctomycetota</taxon>
        <taxon>Phycisphaerae</taxon>
        <taxon>Phycisphaerales</taxon>
        <taxon>Phycisphaeraceae</taxon>
        <taxon>Poriferisphaera</taxon>
    </lineage>
</organism>
<dbReference type="Gene3D" id="3.40.630.10">
    <property type="entry name" value="Zn peptidases"/>
    <property type="match status" value="1"/>
</dbReference>
<feature type="binding site" evidence="8">
    <location>
        <position position="236"/>
    </location>
    <ligand>
        <name>Zn(2+)</name>
        <dbReference type="ChEBI" id="CHEBI:29105"/>
        <label>1</label>
    </ligand>
</feature>
<evidence type="ECO:0000313" key="10">
    <source>
        <dbReference type="Proteomes" id="UP000317369"/>
    </source>
</evidence>
<comment type="cofactor">
    <cofactor evidence="8">
        <name>a divalent metal cation</name>
        <dbReference type="ChEBI" id="CHEBI:60240"/>
    </cofactor>
    <text evidence="8">Binds 2 divalent metal cations per subunit.</text>
</comment>
<comment type="similarity">
    <text evidence="1 6">Belongs to the peptidase M42 family.</text>
</comment>
<dbReference type="RefSeq" id="WP_145079932.1">
    <property type="nucleotide sequence ID" value="NZ_CP036425.1"/>
</dbReference>
<dbReference type="GO" id="GO:0046872">
    <property type="term" value="F:metal ion binding"/>
    <property type="evidence" value="ECO:0007669"/>
    <property type="project" value="UniProtKB-UniRule"/>
</dbReference>
<dbReference type="Proteomes" id="UP000317369">
    <property type="component" value="Chromosome"/>
</dbReference>
<feature type="binding site" evidence="8">
    <location>
        <position position="67"/>
    </location>
    <ligand>
        <name>Zn(2+)</name>
        <dbReference type="ChEBI" id="CHEBI:29105"/>
        <label>1</label>
    </ligand>
</feature>
<dbReference type="InterPro" id="IPR051464">
    <property type="entry name" value="Peptidase_M42_aminopept"/>
</dbReference>
<reference evidence="9 10" key="1">
    <citation type="submission" date="2019-02" db="EMBL/GenBank/DDBJ databases">
        <title>Deep-cultivation of Planctomycetes and their phenomic and genomic characterization uncovers novel biology.</title>
        <authorList>
            <person name="Wiegand S."/>
            <person name="Jogler M."/>
            <person name="Boedeker C."/>
            <person name="Pinto D."/>
            <person name="Vollmers J."/>
            <person name="Rivas-Marin E."/>
            <person name="Kohn T."/>
            <person name="Peeters S.H."/>
            <person name="Heuer A."/>
            <person name="Rast P."/>
            <person name="Oberbeckmann S."/>
            <person name="Bunk B."/>
            <person name="Jeske O."/>
            <person name="Meyerdierks A."/>
            <person name="Storesund J.E."/>
            <person name="Kallscheuer N."/>
            <person name="Luecker S."/>
            <person name="Lage O.M."/>
            <person name="Pohl T."/>
            <person name="Merkel B.J."/>
            <person name="Hornburger P."/>
            <person name="Mueller R.-W."/>
            <person name="Bruemmer F."/>
            <person name="Labrenz M."/>
            <person name="Spormann A.M."/>
            <person name="Op den Camp H."/>
            <person name="Overmann J."/>
            <person name="Amann R."/>
            <person name="Jetten M.S.M."/>
            <person name="Mascher T."/>
            <person name="Medema M.H."/>
            <person name="Devos D.P."/>
            <person name="Kaster A.-K."/>
            <person name="Ovreas L."/>
            <person name="Rohde M."/>
            <person name="Galperin M.Y."/>
            <person name="Jogler C."/>
        </authorList>
    </citation>
    <scope>NUCLEOTIDE SEQUENCE [LARGE SCALE GENOMIC DNA]</scope>
    <source>
        <strain evidence="9 10">KS4</strain>
    </source>
</reference>
<dbReference type="SUPFAM" id="SSF53187">
    <property type="entry name" value="Zn-dependent exopeptidases"/>
    <property type="match status" value="1"/>
</dbReference>
<dbReference type="SUPFAM" id="SSF101821">
    <property type="entry name" value="Aminopeptidase/glucanase lid domain"/>
    <property type="match status" value="1"/>
</dbReference>
<dbReference type="PANTHER" id="PTHR32481:SF7">
    <property type="entry name" value="AMINOPEPTIDASE YHFE-RELATED"/>
    <property type="match status" value="1"/>
</dbReference>
<dbReference type="AlphaFoldDB" id="A0A517YXZ5"/>
<accession>A0A517YXZ5</accession>
<proteinExistence type="inferred from homology"/>
<gene>
    <name evidence="9" type="primary">ysdC</name>
    <name evidence="9" type="ORF">KS4_31730</name>
</gene>
<keyword evidence="10" id="KW-1185">Reference proteome</keyword>
<dbReference type="PANTHER" id="PTHR32481">
    <property type="entry name" value="AMINOPEPTIDASE"/>
    <property type="match status" value="1"/>
</dbReference>
<dbReference type="OrthoDB" id="9772053at2"/>
<dbReference type="InterPro" id="IPR008007">
    <property type="entry name" value="Peptidase_M42"/>
</dbReference>
<evidence type="ECO:0000313" key="9">
    <source>
        <dbReference type="EMBL" id="QDU35095.1"/>
    </source>
</evidence>
<sequence>MNTQLLEQLTTTAGVAGREHRIRQFILDQSANIFDETHVDNLGNLHGIIKPKSSSSTPPQKIMIAAHMDQIGFFVRFIDSKGLIYLQPVGGFDPRNLFARTVTICPDVNDPTKDVIGVMNPAGKPIHIADEADKKKIPDVSEFIVDTGLTPEDVNKQIKIGDMVVLNAPLLEIGDLITAQCLDNRVSAYIAIQALSQIKNNACEIHMVFTVQEEVGLRGAGPATTIIKPDIGICLDTTICCDLPGVPEKDRASVLGQGIGLNVMDGAAIVDHELMEHFASLAEKHSIKAQRTMLYRGGTDAGTMQRAHQGFRIMTLLTPVKHIHTVTETIHRDDVESAIQLLTVYLESA</sequence>
<dbReference type="GO" id="GO:0006508">
    <property type="term" value="P:proteolysis"/>
    <property type="evidence" value="ECO:0007669"/>
    <property type="project" value="UniProtKB-KW"/>
</dbReference>
<dbReference type="PIRSF" id="PIRSF001123">
    <property type="entry name" value="PepA_GA"/>
    <property type="match status" value="1"/>
</dbReference>
<feature type="binding site" evidence="8">
    <location>
        <position position="324"/>
    </location>
    <ligand>
        <name>Zn(2+)</name>
        <dbReference type="ChEBI" id="CHEBI:29105"/>
        <label>2</label>
    </ligand>
</feature>
<evidence type="ECO:0000256" key="6">
    <source>
        <dbReference type="PIRNR" id="PIRNR001123"/>
    </source>
</evidence>
<dbReference type="EMBL" id="CP036425">
    <property type="protein sequence ID" value="QDU35095.1"/>
    <property type="molecule type" value="Genomic_DNA"/>
</dbReference>
<dbReference type="InterPro" id="IPR023367">
    <property type="entry name" value="Peptidase_M42_dom2"/>
</dbReference>
<evidence type="ECO:0000256" key="8">
    <source>
        <dbReference type="PIRSR" id="PIRSR001123-2"/>
    </source>
</evidence>
<dbReference type="EC" id="3.4.11.-" evidence="9"/>
<dbReference type="GO" id="GO:0004177">
    <property type="term" value="F:aminopeptidase activity"/>
    <property type="evidence" value="ECO:0007669"/>
    <property type="project" value="UniProtKB-UniRule"/>
</dbReference>
<keyword evidence="3" id="KW-0645">Protease</keyword>
<evidence type="ECO:0000256" key="1">
    <source>
        <dbReference type="ARBA" id="ARBA00006272"/>
    </source>
</evidence>
<dbReference type="Gene3D" id="2.40.30.40">
    <property type="entry name" value="Peptidase M42, domain 2"/>
    <property type="match status" value="1"/>
</dbReference>
<feature type="binding site" evidence="8">
    <location>
        <position position="214"/>
    </location>
    <ligand>
        <name>Zn(2+)</name>
        <dbReference type="ChEBI" id="CHEBI:29105"/>
        <label>2</label>
    </ligand>
</feature>
<feature type="active site" description="Proton acceptor" evidence="7">
    <location>
        <position position="213"/>
    </location>
</feature>
<name>A0A517YXZ5_9BACT</name>
<dbReference type="KEGG" id="pcor:KS4_31730"/>
<feature type="binding site" evidence="8">
    <location>
        <position position="183"/>
    </location>
    <ligand>
        <name>Zn(2+)</name>
        <dbReference type="ChEBI" id="CHEBI:29105"/>
        <label>2</label>
    </ligand>
</feature>
<evidence type="ECO:0000256" key="7">
    <source>
        <dbReference type="PIRSR" id="PIRSR001123-1"/>
    </source>
</evidence>
<feature type="binding site" evidence="8">
    <location>
        <position position="183"/>
    </location>
    <ligand>
        <name>Zn(2+)</name>
        <dbReference type="ChEBI" id="CHEBI:29105"/>
        <label>1</label>
    </ligand>
</feature>
<evidence type="ECO:0000256" key="4">
    <source>
        <dbReference type="ARBA" id="ARBA00022723"/>
    </source>
</evidence>